<name>A0A0T5Z1K0_9GAMM</name>
<dbReference type="Pfam" id="PF01903">
    <property type="entry name" value="CbiX"/>
    <property type="match status" value="1"/>
</dbReference>
<dbReference type="AlphaFoldDB" id="A0A0T5Z1K0"/>
<evidence type="ECO:0000313" key="4">
    <source>
        <dbReference type="EMBL" id="KRT56788.1"/>
    </source>
</evidence>
<dbReference type="Gene3D" id="3.40.50.1400">
    <property type="match status" value="1"/>
</dbReference>
<dbReference type="EMBL" id="LDXT01000076">
    <property type="protein sequence ID" value="KRT55580.1"/>
    <property type="molecule type" value="Genomic_DNA"/>
</dbReference>
<evidence type="ECO:0000313" key="3">
    <source>
        <dbReference type="EMBL" id="KRT55580.1"/>
    </source>
</evidence>
<dbReference type="SUPFAM" id="SSF53800">
    <property type="entry name" value="Chelatase"/>
    <property type="match status" value="1"/>
</dbReference>
<evidence type="ECO:0000256" key="1">
    <source>
        <dbReference type="ARBA" id="ARBA00022723"/>
    </source>
</evidence>
<proteinExistence type="predicted"/>
<dbReference type="OrthoDB" id="9797895at2"/>
<gene>
    <name evidence="3" type="ORF">Ga0074115_1212</name>
    <name evidence="4" type="ORF">Ga0076813_10275</name>
</gene>
<comment type="caution">
    <text evidence="4">The sequence shown here is derived from an EMBL/GenBank/DDBJ whole genome shotgun (WGS) entry which is preliminary data.</text>
</comment>
<sequence length="124" mass="13352">MTQALLIVAHGSRREASNQEVRQLTEQVKVRAGPLYAEVACAFLELAEPSIPEGIHNCIANGADHLLVLPYFLSAGRHVSQDIPKILARAREIYPGVAIELAPYLGAADAIPELLLTVAEQQGC</sequence>
<dbReference type="PANTHER" id="PTHR33542">
    <property type="entry name" value="SIROHYDROCHLORIN FERROCHELATASE, CHLOROPLASTIC"/>
    <property type="match status" value="1"/>
</dbReference>
<dbReference type="EMBL" id="LMXI01000667">
    <property type="protein sequence ID" value="KRT56788.1"/>
    <property type="molecule type" value="Genomic_DNA"/>
</dbReference>
<keyword evidence="2" id="KW-0456">Lyase</keyword>
<reference evidence="5 6" key="1">
    <citation type="submission" date="2015-11" db="EMBL/GenBank/DDBJ databases">
        <title>The genome of Candidatus Endoriftia persephone in Ridgeia piscesae and population structure of the North Eastern Pacific vestimentiferan symbionts.</title>
        <authorList>
            <person name="Perez M."/>
            <person name="Juniper K.S."/>
        </authorList>
    </citation>
    <scope>NUCLEOTIDE SEQUENCE [LARGE SCALE GENOMIC DNA]</scope>
    <source>
        <strain evidence="4">Ind10</strain>
        <strain evidence="3">Ind11</strain>
    </source>
</reference>
<evidence type="ECO:0000313" key="6">
    <source>
        <dbReference type="Proteomes" id="UP000051634"/>
    </source>
</evidence>
<dbReference type="GO" id="GO:0046872">
    <property type="term" value="F:metal ion binding"/>
    <property type="evidence" value="ECO:0007669"/>
    <property type="project" value="UniProtKB-KW"/>
</dbReference>
<dbReference type="STRING" id="54398.Ga0074115_1212"/>
<dbReference type="InterPro" id="IPR002762">
    <property type="entry name" value="CbiX-like"/>
</dbReference>
<dbReference type="GO" id="GO:0016829">
    <property type="term" value="F:lyase activity"/>
    <property type="evidence" value="ECO:0007669"/>
    <property type="project" value="UniProtKB-KW"/>
</dbReference>
<dbReference type="Proteomes" id="UP000051276">
    <property type="component" value="Unassembled WGS sequence"/>
</dbReference>
<accession>A0A0T5Z1K0</accession>
<keyword evidence="6" id="KW-1185">Reference proteome</keyword>
<keyword evidence="1" id="KW-0479">Metal-binding</keyword>
<dbReference type="InterPro" id="IPR050963">
    <property type="entry name" value="Sirohydro_Cobaltochel/CbiX"/>
</dbReference>
<dbReference type="RefSeq" id="WP_057956000.1">
    <property type="nucleotide sequence ID" value="NZ_KQ556902.1"/>
</dbReference>
<evidence type="ECO:0000256" key="2">
    <source>
        <dbReference type="ARBA" id="ARBA00023239"/>
    </source>
</evidence>
<dbReference type="Proteomes" id="UP000051634">
    <property type="component" value="Unassembled WGS sequence"/>
</dbReference>
<dbReference type="PANTHER" id="PTHR33542:SF3">
    <property type="entry name" value="SIROHYDROCHLORIN FERROCHELATASE, CHLOROPLASTIC"/>
    <property type="match status" value="1"/>
</dbReference>
<dbReference type="PATRIC" id="fig|54398.3.peg.2275"/>
<protein>
    <submittedName>
        <fullName evidence="3 4">CbiX</fullName>
    </submittedName>
</protein>
<dbReference type="CDD" id="cd03416">
    <property type="entry name" value="CbiX_SirB_N"/>
    <property type="match status" value="1"/>
</dbReference>
<evidence type="ECO:0000313" key="5">
    <source>
        <dbReference type="Proteomes" id="UP000051276"/>
    </source>
</evidence>
<organism evidence="4 5">
    <name type="scientific">endosymbiont of Ridgeia piscesae</name>
    <dbReference type="NCBI Taxonomy" id="54398"/>
    <lineage>
        <taxon>Bacteria</taxon>
        <taxon>Pseudomonadati</taxon>
        <taxon>Pseudomonadota</taxon>
        <taxon>Gammaproteobacteria</taxon>
        <taxon>sulfur-oxidizing symbionts</taxon>
    </lineage>
</organism>